<dbReference type="InterPro" id="IPR016166">
    <property type="entry name" value="FAD-bd_PCMH"/>
</dbReference>
<dbReference type="PROSITE" id="PS51387">
    <property type="entry name" value="FAD_PCMH"/>
    <property type="match status" value="1"/>
</dbReference>
<evidence type="ECO:0000256" key="4">
    <source>
        <dbReference type="ARBA" id="ARBA00022827"/>
    </source>
</evidence>
<dbReference type="Gene3D" id="3.30.465.10">
    <property type="match status" value="1"/>
</dbReference>
<dbReference type="AlphaFoldDB" id="A0AAN7YEA1"/>
<dbReference type="Pfam" id="PF02913">
    <property type="entry name" value="FAD-oxidase_C"/>
    <property type="match status" value="1"/>
</dbReference>
<reference evidence="7" key="1">
    <citation type="submission" date="2023-08" db="EMBL/GenBank/DDBJ databases">
        <title>Black Yeasts Isolated from many extreme environments.</title>
        <authorList>
            <person name="Coleine C."/>
            <person name="Stajich J.E."/>
            <person name="Selbmann L."/>
        </authorList>
    </citation>
    <scope>NUCLEOTIDE SEQUENCE</scope>
    <source>
        <strain evidence="7">CCFEE 5401</strain>
    </source>
</reference>
<keyword evidence="4" id="KW-0274">FAD</keyword>
<dbReference type="SUPFAM" id="SSF56176">
    <property type="entry name" value="FAD-binding/transporter-associated domain-like"/>
    <property type="match status" value="1"/>
</dbReference>
<dbReference type="InterPro" id="IPR004113">
    <property type="entry name" value="FAD-bd_oxidored_4_C"/>
</dbReference>
<evidence type="ECO:0000259" key="6">
    <source>
        <dbReference type="PROSITE" id="PS51387"/>
    </source>
</evidence>
<dbReference type="SUPFAM" id="SSF55103">
    <property type="entry name" value="FAD-linked oxidases, C-terminal domain"/>
    <property type="match status" value="1"/>
</dbReference>
<dbReference type="GO" id="GO:0005739">
    <property type="term" value="C:mitochondrion"/>
    <property type="evidence" value="ECO:0007669"/>
    <property type="project" value="TreeGrafter"/>
</dbReference>
<comment type="cofactor">
    <cofactor evidence="1">
        <name>FAD</name>
        <dbReference type="ChEBI" id="CHEBI:57692"/>
    </cofactor>
</comment>
<gene>
    <name evidence="7" type="ORF">LTR62_006796</name>
</gene>
<comment type="similarity">
    <text evidence="2">Belongs to the FAD-binding oxidoreductase/transferase type 4 family.</text>
</comment>
<evidence type="ECO:0000313" key="7">
    <source>
        <dbReference type="EMBL" id="KAK5109674.1"/>
    </source>
</evidence>
<dbReference type="GO" id="GO:1903457">
    <property type="term" value="P:lactate catabolic process"/>
    <property type="evidence" value="ECO:0007669"/>
    <property type="project" value="TreeGrafter"/>
</dbReference>
<dbReference type="InterPro" id="IPR016171">
    <property type="entry name" value="Vanillyl_alc_oxidase_C-sub2"/>
</dbReference>
<dbReference type="FunFam" id="3.30.465.10:FF:000014">
    <property type="entry name" value="D-lactate dehydrogenase (Cytochrome), putative"/>
    <property type="match status" value="1"/>
</dbReference>
<keyword evidence="3" id="KW-0285">Flavoprotein</keyword>
<protein>
    <recommendedName>
        <fullName evidence="6">FAD-binding PCMH-type domain-containing protein</fullName>
    </recommendedName>
</protein>
<proteinExistence type="inferred from homology"/>
<evidence type="ECO:0000256" key="5">
    <source>
        <dbReference type="ARBA" id="ARBA00023002"/>
    </source>
</evidence>
<dbReference type="GO" id="GO:0004458">
    <property type="term" value="F:D-lactate dehydrogenase (cytochrome) activity"/>
    <property type="evidence" value="ECO:0007669"/>
    <property type="project" value="TreeGrafter"/>
</dbReference>
<dbReference type="Gene3D" id="3.30.70.2740">
    <property type="match status" value="1"/>
</dbReference>
<evidence type="ECO:0000256" key="3">
    <source>
        <dbReference type="ARBA" id="ARBA00022630"/>
    </source>
</evidence>
<sequence>MPSGTFPPPQHDNSHENIAAAKKELVQIVGANGISEVAAELKSRSSTEWSPSPVETTASLIVYPHTTEHVSNIMKICHRRSIPVTPFSGGTSLDGALAATRGGICIDFARMNKIIKLRKNDLDVTLQPAVGWQELNKVLEPEGLFFPVDPGPGAQIGGMIATGCSGTNAHRYGPMKDWVISTTLVLADGTIVKTRQRPRKSTAGYDLTRLIVGSGGTLGLVTEATLKLTALPQNVSVAVVAFPSMHKAVAAVTEMIQTGMSTEALELLDETAMRANNASGYLDREYKEVPTLFVKFANPSSEAVVKQVSAVRNLASRYSSVSFDASSDPESREALWAARKTVLWNLLALKRHPTDSFLSCDVAVPISHLALIIEETNDRIQASGLIGSCLGHVGDGNFHASVLYDESERTKAEEIISWCRRRGIELEGTVTGEHGVGLALRDLVTEELGVGATDMMRMIKLSLDPKCLLACDKIVRIEEGVEH</sequence>
<dbReference type="PANTHER" id="PTHR11748">
    <property type="entry name" value="D-LACTATE DEHYDROGENASE"/>
    <property type="match status" value="1"/>
</dbReference>
<feature type="domain" description="FAD-binding PCMH-type" evidence="6">
    <location>
        <begin position="54"/>
        <end position="231"/>
    </location>
</feature>
<dbReference type="InterPro" id="IPR006094">
    <property type="entry name" value="Oxid_FAD_bind_N"/>
</dbReference>
<dbReference type="EMBL" id="JAVRRL010000060">
    <property type="protein sequence ID" value="KAK5109674.1"/>
    <property type="molecule type" value="Genomic_DNA"/>
</dbReference>
<dbReference type="InterPro" id="IPR036318">
    <property type="entry name" value="FAD-bd_PCMH-like_sf"/>
</dbReference>
<accession>A0AAN7YEA1</accession>
<dbReference type="GO" id="GO:0071949">
    <property type="term" value="F:FAD binding"/>
    <property type="evidence" value="ECO:0007669"/>
    <property type="project" value="InterPro"/>
</dbReference>
<dbReference type="Gene3D" id="1.10.45.10">
    <property type="entry name" value="Vanillyl-alcohol Oxidase, Chain A, domain 4"/>
    <property type="match status" value="1"/>
</dbReference>
<evidence type="ECO:0000313" key="8">
    <source>
        <dbReference type="Proteomes" id="UP001310890"/>
    </source>
</evidence>
<dbReference type="InterPro" id="IPR016164">
    <property type="entry name" value="FAD-linked_Oxase-like_C"/>
</dbReference>
<evidence type="ECO:0000256" key="1">
    <source>
        <dbReference type="ARBA" id="ARBA00001974"/>
    </source>
</evidence>
<evidence type="ECO:0000256" key="2">
    <source>
        <dbReference type="ARBA" id="ARBA00008000"/>
    </source>
</evidence>
<dbReference type="FunFam" id="3.30.70.2740:FF:000001">
    <property type="entry name" value="D-lactate dehydrogenase mitochondrial"/>
    <property type="match status" value="1"/>
</dbReference>
<dbReference type="GO" id="GO:0008720">
    <property type="term" value="F:D-lactate dehydrogenase (NAD+) activity"/>
    <property type="evidence" value="ECO:0007669"/>
    <property type="project" value="TreeGrafter"/>
</dbReference>
<comment type="caution">
    <text evidence="7">The sequence shown here is derived from an EMBL/GenBank/DDBJ whole genome shotgun (WGS) entry which is preliminary data.</text>
</comment>
<keyword evidence="5" id="KW-0560">Oxidoreductase</keyword>
<dbReference type="Proteomes" id="UP001310890">
    <property type="component" value="Unassembled WGS sequence"/>
</dbReference>
<dbReference type="PANTHER" id="PTHR11748:SF116">
    <property type="entry name" value="D-LACTATE DEHYDROGENASE (CYTOCHROME) (AFU_ORTHOLOGUE AFUA_7G02560)"/>
    <property type="match status" value="1"/>
</dbReference>
<organism evidence="7 8">
    <name type="scientific">Meristemomyces frigidus</name>
    <dbReference type="NCBI Taxonomy" id="1508187"/>
    <lineage>
        <taxon>Eukaryota</taxon>
        <taxon>Fungi</taxon>
        <taxon>Dikarya</taxon>
        <taxon>Ascomycota</taxon>
        <taxon>Pezizomycotina</taxon>
        <taxon>Dothideomycetes</taxon>
        <taxon>Dothideomycetidae</taxon>
        <taxon>Mycosphaerellales</taxon>
        <taxon>Teratosphaeriaceae</taxon>
        <taxon>Meristemomyces</taxon>
    </lineage>
</organism>
<dbReference type="Pfam" id="PF01565">
    <property type="entry name" value="FAD_binding_4"/>
    <property type="match status" value="1"/>
</dbReference>
<name>A0AAN7YEA1_9PEZI</name>
<dbReference type="InterPro" id="IPR016169">
    <property type="entry name" value="FAD-bd_PCMH_sub2"/>
</dbReference>